<evidence type="ECO:0000313" key="6">
    <source>
        <dbReference type="EMBL" id="RKO84791.1"/>
    </source>
</evidence>
<evidence type="ECO:0000256" key="1">
    <source>
        <dbReference type="ARBA" id="ARBA00004141"/>
    </source>
</evidence>
<dbReference type="EMBL" id="KZ999731">
    <property type="protein sequence ID" value="RKO84791.1"/>
    <property type="molecule type" value="Genomic_DNA"/>
</dbReference>
<dbReference type="Pfam" id="PF00335">
    <property type="entry name" value="Tetraspanin"/>
    <property type="match status" value="1"/>
</dbReference>
<proteinExistence type="predicted"/>
<feature type="transmembrane region" description="Helical" evidence="5">
    <location>
        <begin position="55"/>
        <end position="78"/>
    </location>
</feature>
<evidence type="ECO:0000256" key="2">
    <source>
        <dbReference type="ARBA" id="ARBA00022692"/>
    </source>
</evidence>
<keyword evidence="7" id="KW-1185">Reference proteome</keyword>
<comment type="subcellular location">
    <subcellularLocation>
        <location evidence="1">Membrane</location>
        <topology evidence="1">Multi-pass membrane protein</topology>
    </subcellularLocation>
</comment>
<organism evidence="6 7">
    <name type="scientific">Blyttiomyces helicus</name>
    <dbReference type="NCBI Taxonomy" id="388810"/>
    <lineage>
        <taxon>Eukaryota</taxon>
        <taxon>Fungi</taxon>
        <taxon>Fungi incertae sedis</taxon>
        <taxon>Chytridiomycota</taxon>
        <taxon>Chytridiomycota incertae sedis</taxon>
        <taxon>Chytridiomycetes</taxon>
        <taxon>Chytridiomycetes incertae sedis</taxon>
        <taxon>Blyttiomyces</taxon>
    </lineage>
</organism>
<keyword evidence="2 5" id="KW-0812">Transmembrane</keyword>
<feature type="transmembrane region" description="Helical" evidence="5">
    <location>
        <begin position="28"/>
        <end position="49"/>
    </location>
</feature>
<keyword evidence="4 5" id="KW-0472">Membrane</keyword>
<dbReference type="AlphaFoldDB" id="A0A4P9VYD4"/>
<sequence>MVKADQYSNGNAAPNSFAASNKLTNTGVLIVLGSFLVLSSLLGCCGSCFRSNGILNAYISFIVLTLVVVLARGIFVLVKNYQRRNNWNNFTEVDWVASTDDIKDYLQSLRIAVFEQPQSISVVFANDAFGVFSNLQGQWRAATDVAHFATGRGVGGICTTVTPGVKAV</sequence>
<evidence type="ECO:0000256" key="4">
    <source>
        <dbReference type="ARBA" id="ARBA00023136"/>
    </source>
</evidence>
<dbReference type="Proteomes" id="UP000269721">
    <property type="component" value="Unassembled WGS sequence"/>
</dbReference>
<reference evidence="7" key="1">
    <citation type="journal article" date="2018" name="Nat. Microbiol.">
        <title>Leveraging single-cell genomics to expand the fungal tree of life.</title>
        <authorList>
            <person name="Ahrendt S.R."/>
            <person name="Quandt C.A."/>
            <person name="Ciobanu D."/>
            <person name="Clum A."/>
            <person name="Salamov A."/>
            <person name="Andreopoulos B."/>
            <person name="Cheng J.F."/>
            <person name="Woyke T."/>
            <person name="Pelin A."/>
            <person name="Henrissat B."/>
            <person name="Reynolds N.K."/>
            <person name="Benny G.L."/>
            <person name="Smith M.E."/>
            <person name="James T.Y."/>
            <person name="Grigoriev I.V."/>
        </authorList>
    </citation>
    <scope>NUCLEOTIDE SEQUENCE [LARGE SCALE GENOMIC DNA]</scope>
</reference>
<evidence type="ECO:0000256" key="5">
    <source>
        <dbReference type="SAM" id="Phobius"/>
    </source>
</evidence>
<name>A0A4P9VYD4_9FUNG</name>
<gene>
    <name evidence="6" type="ORF">BDK51DRAFT_31925</name>
</gene>
<protein>
    <submittedName>
        <fullName evidence="6">Uncharacterized protein</fullName>
    </submittedName>
</protein>
<evidence type="ECO:0000313" key="7">
    <source>
        <dbReference type="Proteomes" id="UP000269721"/>
    </source>
</evidence>
<dbReference type="InterPro" id="IPR018499">
    <property type="entry name" value="Tetraspanin/Peripherin"/>
</dbReference>
<accession>A0A4P9VYD4</accession>
<dbReference type="GO" id="GO:0016020">
    <property type="term" value="C:membrane"/>
    <property type="evidence" value="ECO:0007669"/>
    <property type="project" value="UniProtKB-SubCell"/>
</dbReference>
<keyword evidence="3 5" id="KW-1133">Transmembrane helix</keyword>
<dbReference type="PRINTS" id="PR00259">
    <property type="entry name" value="TMFOUR"/>
</dbReference>
<evidence type="ECO:0000256" key="3">
    <source>
        <dbReference type="ARBA" id="ARBA00022989"/>
    </source>
</evidence>